<keyword evidence="5" id="KW-0411">Iron-sulfur</keyword>
<dbReference type="CDD" id="cd03530">
    <property type="entry name" value="Rieske_NirD_small_Bacillus"/>
    <property type="match status" value="1"/>
</dbReference>
<evidence type="ECO:0000256" key="4">
    <source>
        <dbReference type="ARBA" id="ARBA00023004"/>
    </source>
</evidence>
<name>N4WA41_9BACI</name>
<reference evidence="8 9" key="1">
    <citation type="submission" date="2013-03" db="EMBL/GenBank/DDBJ databases">
        <title>Draft genome sequence of Gracibacillus halophilus YIM-C55.5, a moderately halophilic and thermophilic organism from the Xiaochaidamu salt lake.</title>
        <authorList>
            <person name="Sugumar T."/>
            <person name="Polireddy D.R."/>
            <person name="Antony A."/>
            <person name="Madhava Y.R."/>
            <person name="Sivakumar N."/>
        </authorList>
    </citation>
    <scope>NUCLEOTIDE SEQUENCE [LARGE SCALE GENOMIC DNA]</scope>
    <source>
        <strain evidence="8 9">YIM-C55.5</strain>
    </source>
</reference>
<dbReference type="RefSeq" id="WP_003467124.1">
    <property type="nucleotide sequence ID" value="NZ_APML01000022.1"/>
</dbReference>
<proteinExistence type="predicted"/>
<dbReference type="Gene3D" id="2.102.10.10">
    <property type="entry name" value="Rieske [2Fe-2S] iron-sulphur domain"/>
    <property type="match status" value="1"/>
</dbReference>
<keyword evidence="4" id="KW-0408">Iron</keyword>
<keyword evidence="1" id="KW-0001">2Fe-2S</keyword>
<accession>N4WA41</accession>
<evidence type="ECO:0000259" key="7">
    <source>
        <dbReference type="PROSITE" id="PS51296"/>
    </source>
</evidence>
<dbReference type="GO" id="GO:0016705">
    <property type="term" value="F:oxidoreductase activity, acting on paired donors, with incorporation or reduction of molecular oxygen"/>
    <property type="evidence" value="ECO:0007669"/>
    <property type="project" value="UniProtKB-ARBA"/>
</dbReference>
<protein>
    <submittedName>
        <fullName evidence="8">Assimilatory nitrite reductase subunit</fullName>
    </submittedName>
</protein>
<sequence length="109" mass="12350">MEQTVRNVFIGYDTELPERIGKTIVLEDMEIAVFKLTNGNIYAIENRCPHRGGVLSEGMVSGEHVFCPLHDWKINMKDGLVQAPDEGCVQTYDVIHEDDKVYVQVPLTE</sequence>
<dbReference type="EMBL" id="APML01000022">
    <property type="protein sequence ID" value="ENH97158.1"/>
    <property type="molecule type" value="Genomic_DNA"/>
</dbReference>
<dbReference type="GO" id="GO:0046872">
    <property type="term" value="F:metal ion binding"/>
    <property type="evidence" value="ECO:0007669"/>
    <property type="project" value="UniProtKB-KW"/>
</dbReference>
<dbReference type="PANTHER" id="PTHR21496">
    <property type="entry name" value="FERREDOXIN-RELATED"/>
    <property type="match status" value="1"/>
</dbReference>
<dbReference type="SUPFAM" id="SSF50022">
    <property type="entry name" value="ISP domain"/>
    <property type="match status" value="1"/>
</dbReference>
<keyword evidence="2" id="KW-0479">Metal-binding</keyword>
<dbReference type="OrthoDB" id="593800at2"/>
<dbReference type="GO" id="GO:0008942">
    <property type="term" value="F:nitrite reductase [NAD(P)H] activity"/>
    <property type="evidence" value="ECO:0007669"/>
    <property type="project" value="InterPro"/>
</dbReference>
<dbReference type="PROSITE" id="PS51296">
    <property type="entry name" value="RIESKE"/>
    <property type="match status" value="1"/>
</dbReference>
<keyword evidence="9" id="KW-1185">Reference proteome</keyword>
<dbReference type="Proteomes" id="UP000012283">
    <property type="component" value="Unassembled WGS sequence"/>
</dbReference>
<dbReference type="AlphaFoldDB" id="N4WA41"/>
<dbReference type="NCBIfam" id="TIGR02378">
    <property type="entry name" value="nirD_assim_sml"/>
    <property type="match status" value="1"/>
</dbReference>
<organism evidence="8 9">
    <name type="scientific">Gracilibacillus halophilus YIM-C55.5</name>
    <dbReference type="NCBI Taxonomy" id="1308866"/>
    <lineage>
        <taxon>Bacteria</taxon>
        <taxon>Bacillati</taxon>
        <taxon>Bacillota</taxon>
        <taxon>Bacilli</taxon>
        <taxon>Bacillales</taxon>
        <taxon>Bacillaceae</taxon>
        <taxon>Gracilibacillus</taxon>
    </lineage>
</organism>
<dbReference type="InterPro" id="IPR012748">
    <property type="entry name" value="Rieske-like_NirD"/>
</dbReference>
<dbReference type="Pfam" id="PF00355">
    <property type="entry name" value="Rieske"/>
    <property type="match status" value="1"/>
</dbReference>
<keyword evidence="6" id="KW-0534">Nitrate assimilation</keyword>
<dbReference type="eggNOG" id="COG2146">
    <property type="taxonomic scope" value="Bacteria"/>
</dbReference>
<dbReference type="GO" id="GO:0004497">
    <property type="term" value="F:monooxygenase activity"/>
    <property type="evidence" value="ECO:0007669"/>
    <property type="project" value="UniProtKB-ARBA"/>
</dbReference>
<dbReference type="InterPro" id="IPR017941">
    <property type="entry name" value="Rieske_2Fe-2S"/>
</dbReference>
<feature type="domain" description="Rieske" evidence="7">
    <location>
        <begin position="8"/>
        <end position="103"/>
    </location>
</feature>
<dbReference type="InterPro" id="IPR036922">
    <property type="entry name" value="Rieske_2Fe-2S_sf"/>
</dbReference>
<dbReference type="STRING" id="1308866.J416_06922"/>
<evidence type="ECO:0000256" key="6">
    <source>
        <dbReference type="ARBA" id="ARBA00023063"/>
    </source>
</evidence>
<evidence type="ECO:0000256" key="5">
    <source>
        <dbReference type="ARBA" id="ARBA00023014"/>
    </source>
</evidence>
<dbReference type="GO" id="GO:0051537">
    <property type="term" value="F:2 iron, 2 sulfur cluster binding"/>
    <property type="evidence" value="ECO:0007669"/>
    <property type="project" value="UniProtKB-KW"/>
</dbReference>
<evidence type="ECO:0000256" key="2">
    <source>
        <dbReference type="ARBA" id="ARBA00022723"/>
    </source>
</evidence>
<evidence type="ECO:0000313" key="9">
    <source>
        <dbReference type="Proteomes" id="UP000012283"/>
    </source>
</evidence>
<evidence type="ECO:0000313" key="8">
    <source>
        <dbReference type="EMBL" id="ENH97158.1"/>
    </source>
</evidence>
<evidence type="ECO:0000256" key="3">
    <source>
        <dbReference type="ARBA" id="ARBA00023002"/>
    </source>
</evidence>
<gene>
    <name evidence="8" type="ORF">J416_06922</name>
</gene>
<comment type="caution">
    <text evidence="8">The sequence shown here is derived from an EMBL/GenBank/DDBJ whole genome shotgun (WGS) entry which is preliminary data.</text>
</comment>
<dbReference type="PANTHER" id="PTHR21496:SF23">
    <property type="entry name" value="3-PHENYLPROPIONATE_CINNAMIC ACID DIOXYGENASE FERREDOXIN SUBUNIT"/>
    <property type="match status" value="1"/>
</dbReference>
<evidence type="ECO:0000256" key="1">
    <source>
        <dbReference type="ARBA" id="ARBA00022714"/>
    </source>
</evidence>
<dbReference type="PATRIC" id="fig|1308866.3.peg.1396"/>
<dbReference type="GO" id="GO:0042128">
    <property type="term" value="P:nitrate assimilation"/>
    <property type="evidence" value="ECO:0007669"/>
    <property type="project" value="UniProtKB-KW"/>
</dbReference>
<keyword evidence="3" id="KW-0560">Oxidoreductase</keyword>